<dbReference type="GO" id="GO:0006402">
    <property type="term" value="P:mRNA catabolic process"/>
    <property type="evidence" value="ECO:0007669"/>
    <property type="project" value="TreeGrafter"/>
</dbReference>
<accession>A0A1J1J9C3</accession>
<dbReference type="RefSeq" id="WP_235751370.1">
    <property type="nucleotide sequence ID" value="NZ_JBIIEP010000002.1"/>
</dbReference>
<dbReference type="GO" id="GO:0004521">
    <property type="term" value="F:RNA endonuclease activity"/>
    <property type="evidence" value="ECO:0007669"/>
    <property type="project" value="TreeGrafter"/>
</dbReference>
<dbReference type="EC" id="3.1.-.-" evidence="3"/>
<protein>
    <recommendedName>
        <fullName evidence="3">mRNA interferase</fullName>
        <ecNumber evidence="3">3.1.-.-</ecNumber>
    </recommendedName>
</protein>
<dbReference type="GO" id="GO:0016075">
    <property type="term" value="P:rRNA catabolic process"/>
    <property type="evidence" value="ECO:0007669"/>
    <property type="project" value="TreeGrafter"/>
</dbReference>
<dbReference type="EMBL" id="LO018304">
    <property type="protein sequence ID" value="CUM58054.1"/>
    <property type="molecule type" value="Genomic_DNA"/>
</dbReference>
<sequence length="115" mass="12826">MTIRRGEIYFVNLSPVQGREQAGQRPVLILSIDSINQLPLVITVIVGTKGENITRDFPTNVRVSSSESGLPIETVFLCFQIRSLDKTRFPDSPSGRISETKMVEIETAIRYCLGL</sequence>
<gene>
    <name evidence="4" type="primary">mazF</name>
    <name evidence="4" type="ORF">PLAM_0087</name>
</gene>
<keyword evidence="3 4" id="KW-0378">Hydrolase</keyword>
<comment type="function">
    <text evidence="3">Toxic component of a type II toxin-antitoxin (TA) system.</text>
</comment>
<evidence type="ECO:0000256" key="1">
    <source>
        <dbReference type="ARBA" id="ARBA00007521"/>
    </source>
</evidence>
<organism evidence="4">
    <name type="scientific">Planktothrix agardhii</name>
    <name type="common">Oscillatoria agardhii</name>
    <dbReference type="NCBI Taxonomy" id="1160"/>
    <lineage>
        <taxon>Bacteria</taxon>
        <taxon>Bacillati</taxon>
        <taxon>Cyanobacteriota</taxon>
        <taxon>Cyanophyceae</taxon>
        <taxon>Oscillatoriophycideae</taxon>
        <taxon>Oscillatoriales</taxon>
        <taxon>Microcoleaceae</taxon>
        <taxon>Planktothrix</taxon>
    </lineage>
</organism>
<dbReference type="SUPFAM" id="SSF50118">
    <property type="entry name" value="Cell growth inhibitor/plasmid maintenance toxic component"/>
    <property type="match status" value="1"/>
</dbReference>
<keyword evidence="3" id="KW-0540">Nuclease</keyword>
<dbReference type="Pfam" id="PF02452">
    <property type="entry name" value="PemK_toxin"/>
    <property type="match status" value="1"/>
</dbReference>
<evidence type="ECO:0000256" key="3">
    <source>
        <dbReference type="PIRNR" id="PIRNR033490"/>
    </source>
</evidence>
<dbReference type="GO" id="GO:0016787">
    <property type="term" value="F:hydrolase activity"/>
    <property type="evidence" value="ECO:0007669"/>
    <property type="project" value="UniProtKB-KW"/>
</dbReference>
<dbReference type="InterPro" id="IPR011067">
    <property type="entry name" value="Plasmid_toxin/cell-grow_inhib"/>
</dbReference>
<keyword evidence="2" id="KW-1277">Toxin-antitoxin system</keyword>
<name>A0A1J1J9C3_PLAAG</name>
<dbReference type="PANTHER" id="PTHR33988">
    <property type="entry name" value="ENDORIBONUCLEASE MAZF-RELATED"/>
    <property type="match status" value="1"/>
</dbReference>
<keyword evidence="3" id="KW-0255">Endonuclease</keyword>
<comment type="similarity">
    <text evidence="1 3">Belongs to the PemK/MazF family.</text>
</comment>
<dbReference type="GO" id="GO:0003677">
    <property type="term" value="F:DNA binding"/>
    <property type="evidence" value="ECO:0007669"/>
    <property type="project" value="InterPro"/>
</dbReference>
<evidence type="ECO:0000313" key="4">
    <source>
        <dbReference type="EMBL" id="CUM58054.1"/>
    </source>
</evidence>
<dbReference type="AlphaFoldDB" id="A0A1J1J9C3"/>
<dbReference type="PANTHER" id="PTHR33988:SF2">
    <property type="entry name" value="ENDORIBONUCLEASE MAZF"/>
    <property type="match status" value="1"/>
</dbReference>
<proteinExistence type="inferred from homology"/>
<reference evidence="4" key="1">
    <citation type="submission" date="2015-09" db="EMBL/GenBank/DDBJ databases">
        <authorList>
            <person name="Jackson K.R."/>
            <person name="Lunt B.L."/>
            <person name="Fisher J.N.B."/>
            <person name="Gardner A.V."/>
            <person name="Bailey M.E."/>
            <person name="Deus L.M."/>
            <person name="Earl A.S."/>
            <person name="Gibby P.D."/>
            <person name="Hartmann K.A."/>
            <person name="Liu J.E."/>
            <person name="Manci A.M."/>
            <person name="Nielsen D.A."/>
            <person name="Solomon M.B."/>
            <person name="Breakwell D.P."/>
            <person name="Burnett S.H."/>
            <person name="Grose J.H."/>
        </authorList>
    </citation>
    <scope>NUCLEOTIDE SEQUENCE</scope>
    <source>
        <strain evidence="4">7805</strain>
    </source>
</reference>
<dbReference type="Gene3D" id="2.30.30.110">
    <property type="match status" value="1"/>
</dbReference>
<dbReference type="PIRSF" id="PIRSF033490">
    <property type="entry name" value="MazF"/>
    <property type="match status" value="1"/>
</dbReference>
<dbReference type="InterPro" id="IPR003477">
    <property type="entry name" value="PemK-like"/>
</dbReference>
<evidence type="ECO:0000256" key="2">
    <source>
        <dbReference type="ARBA" id="ARBA00022649"/>
    </source>
</evidence>